<evidence type="ECO:0000259" key="1">
    <source>
        <dbReference type="Pfam" id="PF07596"/>
    </source>
</evidence>
<organism evidence="2 3">
    <name type="scientific">Oligosphaera ethanolica</name>
    <dbReference type="NCBI Taxonomy" id="760260"/>
    <lineage>
        <taxon>Bacteria</taxon>
        <taxon>Pseudomonadati</taxon>
        <taxon>Lentisphaerota</taxon>
        <taxon>Oligosphaeria</taxon>
        <taxon>Oligosphaerales</taxon>
        <taxon>Oligosphaeraceae</taxon>
        <taxon>Oligosphaera</taxon>
    </lineage>
</organism>
<evidence type="ECO:0000313" key="3">
    <source>
        <dbReference type="Proteomes" id="UP001238163"/>
    </source>
</evidence>
<dbReference type="Pfam" id="PF07596">
    <property type="entry name" value="SBP_bac_10"/>
    <property type="match status" value="1"/>
</dbReference>
<proteinExistence type="predicted"/>
<dbReference type="NCBIfam" id="TIGR02532">
    <property type="entry name" value="IV_pilin_GFxxxE"/>
    <property type="match status" value="1"/>
</dbReference>
<dbReference type="PANTHER" id="PTHR30093">
    <property type="entry name" value="GENERAL SECRETION PATHWAY PROTEIN G"/>
    <property type="match status" value="1"/>
</dbReference>
<name>A0AAE3VGB2_9BACT</name>
<dbReference type="Gene3D" id="3.30.700.10">
    <property type="entry name" value="Glycoprotein, Type 4 Pilin"/>
    <property type="match status" value="1"/>
</dbReference>
<dbReference type="InterPro" id="IPR045584">
    <property type="entry name" value="Pilin-like"/>
</dbReference>
<accession>A0AAE3VGB2</accession>
<dbReference type="Proteomes" id="UP001238163">
    <property type="component" value="Unassembled WGS sequence"/>
</dbReference>
<comment type="caution">
    <text evidence="2">The sequence shown here is derived from an EMBL/GenBank/DDBJ whole genome shotgun (WGS) entry which is preliminary data.</text>
</comment>
<dbReference type="PANTHER" id="PTHR30093:SF2">
    <property type="entry name" value="TYPE II SECRETION SYSTEM PROTEIN H"/>
    <property type="match status" value="1"/>
</dbReference>
<reference evidence="2" key="1">
    <citation type="submission" date="2023-07" db="EMBL/GenBank/DDBJ databases">
        <title>Genomic Encyclopedia of Type Strains, Phase IV (KMG-IV): sequencing the most valuable type-strain genomes for metagenomic binning, comparative biology and taxonomic classification.</title>
        <authorList>
            <person name="Goeker M."/>
        </authorList>
    </citation>
    <scope>NUCLEOTIDE SEQUENCE</scope>
    <source>
        <strain evidence="2">DSM 24202</strain>
    </source>
</reference>
<gene>
    <name evidence="2" type="ORF">J3R75_001983</name>
</gene>
<dbReference type="EMBL" id="JAUSVL010000001">
    <property type="protein sequence ID" value="MDQ0289876.1"/>
    <property type="molecule type" value="Genomic_DNA"/>
</dbReference>
<feature type="domain" description="DUF1559" evidence="1">
    <location>
        <begin position="32"/>
        <end position="58"/>
    </location>
</feature>
<sequence length="235" mass="26059">MKKSKSFTLIELLVVIAIIAILAAMLLPALSKAREKARAISCLNNLKQIGLEHMMYAQENEDHFVFTQSVSATGYRPWPLYVGYKTGDPKWNCPSVVQNLTSSWRVYGMINYHQDGTYSSKKATLGDVLVQVSDVCGGTWNRYYLMNAYKQPSASTLLACTADSVGSTVVGLGRWQYNAGAWCDTYGNIFLCHNEQANTFFVDGHAAAQGWGGFRNGPDQCKYFVTHGLEKLSKP</sequence>
<evidence type="ECO:0000313" key="2">
    <source>
        <dbReference type="EMBL" id="MDQ0289876.1"/>
    </source>
</evidence>
<dbReference type="RefSeq" id="WP_307261319.1">
    <property type="nucleotide sequence ID" value="NZ_JAUSVL010000001.1"/>
</dbReference>
<dbReference type="Pfam" id="PF07963">
    <property type="entry name" value="N_methyl"/>
    <property type="match status" value="1"/>
</dbReference>
<protein>
    <submittedName>
        <fullName evidence="2">Prepilin-type N-terminal cleavage/methylation domain-containing protein/prepilin-type processing-associated H-X9-DG protein</fullName>
    </submittedName>
</protein>
<dbReference type="AlphaFoldDB" id="A0AAE3VGB2"/>
<dbReference type="InterPro" id="IPR011453">
    <property type="entry name" value="DUF1559"/>
</dbReference>
<dbReference type="InterPro" id="IPR012902">
    <property type="entry name" value="N_methyl_site"/>
</dbReference>
<dbReference type="SUPFAM" id="SSF54523">
    <property type="entry name" value="Pili subunits"/>
    <property type="match status" value="1"/>
</dbReference>
<keyword evidence="3" id="KW-1185">Reference proteome</keyword>